<evidence type="ECO:0000256" key="1">
    <source>
        <dbReference type="ARBA" id="ARBA00006484"/>
    </source>
</evidence>
<dbReference type="SMART" id="SM00822">
    <property type="entry name" value="PKS_KR"/>
    <property type="match status" value="1"/>
</dbReference>
<name>A0ABR7NEW4_9FIRM</name>
<organism evidence="4 5">
    <name type="scientific">Yanshouia hominis</name>
    <dbReference type="NCBI Taxonomy" id="2763673"/>
    <lineage>
        <taxon>Bacteria</taxon>
        <taxon>Bacillati</taxon>
        <taxon>Bacillota</taxon>
        <taxon>Clostridia</taxon>
        <taxon>Eubacteriales</taxon>
        <taxon>Oscillospiraceae</taxon>
        <taxon>Yanshouia</taxon>
    </lineage>
</organism>
<dbReference type="Gene3D" id="3.40.50.720">
    <property type="entry name" value="NAD(P)-binding Rossmann-like Domain"/>
    <property type="match status" value="1"/>
</dbReference>
<keyword evidence="5" id="KW-1185">Reference proteome</keyword>
<dbReference type="InterPro" id="IPR002347">
    <property type="entry name" value="SDR_fam"/>
</dbReference>
<dbReference type="Pfam" id="PF13561">
    <property type="entry name" value="adh_short_C2"/>
    <property type="match status" value="1"/>
</dbReference>
<dbReference type="PROSITE" id="PS00061">
    <property type="entry name" value="ADH_SHORT"/>
    <property type="match status" value="1"/>
</dbReference>
<accession>A0ABR7NEW4</accession>
<comment type="caution">
    <text evidence="4">The sequence shown here is derived from an EMBL/GenBank/DDBJ whole genome shotgun (WGS) entry which is preliminary data.</text>
</comment>
<gene>
    <name evidence="4" type="ORF">H8717_00755</name>
</gene>
<evidence type="ECO:0000313" key="4">
    <source>
        <dbReference type="EMBL" id="MBC8574943.1"/>
    </source>
</evidence>
<proteinExistence type="inferred from homology"/>
<protein>
    <submittedName>
        <fullName evidence="4">Glucose 1-dehydrogenase</fullName>
        <ecNumber evidence="4">1.1.1.47</ecNumber>
    </submittedName>
</protein>
<dbReference type="GO" id="GO:0047936">
    <property type="term" value="F:glucose 1-dehydrogenase [NAD(P)+] activity"/>
    <property type="evidence" value="ECO:0007669"/>
    <property type="project" value="UniProtKB-EC"/>
</dbReference>
<dbReference type="InterPro" id="IPR057326">
    <property type="entry name" value="KR_dom"/>
</dbReference>
<keyword evidence="2 4" id="KW-0560">Oxidoreductase</keyword>
<dbReference type="PANTHER" id="PTHR42760">
    <property type="entry name" value="SHORT-CHAIN DEHYDROGENASES/REDUCTASES FAMILY MEMBER"/>
    <property type="match status" value="1"/>
</dbReference>
<evidence type="ECO:0000256" key="2">
    <source>
        <dbReference type="ARBA" id="ARBA00023002"/>
    </source>
</evidence>
<dbReference type="PANTHER" id="PTHR42760:SF133">
    <property type="entry name" value="3-OXOACYL-[ACYL-CARRIER-PROTEIN] REDUCTASE"/>
    <property type="match status" value="1"/>
</dbReference>
<evidence type="ECO:0000259" key="3">
    <source>
        <dbReference type="SMART" id="SM00822"/>
    </source>
</evidence>
<reference evidence="4 5" key="1">
    <citation type="submission" date="2020-08" db="EMBL/GenBank/DDBJ databases">
        <title>Genome public.</title>
        <authorList>
            <person name="Liu C."/>
            <person name="Sun Q."/>
        </authorList>
    </citation>
    <scope>NUCLEOTIDE SEQUENCE [LARGE SCALE GENOMIC DNA]</scope>
    <source>
        <strain evidence="4 5">BX1</strain>
    </source>
</reference>
<dbReference type="SUPFAM" id="SSF51735">
    <property type="entry name" value="NAD(P)-binding Rossmann-fold domains"/>
    <property type="match status" value="1"/>
</dbReference>
<dbReference type="NCBIfam" id="NF005559">
    <property type="entry name" value="PRK07231.1"/>
    <property type="match status" value="1"/>
</dbReference>
<dbReference type="Proteomes" id="UP000658131">
    <property type="component" value="Unassembled WGS sequence"/>
</dbReference>
<evidence type="ECO:0000313" key="5">
    <source>
        <dbReference type="Proteomes" id="UP000658131"/>
    </source>
</evidence>
<dbReference type="EMBL" id="JACRTB010000001">
    <property type="protein sequence ID" value="MBC8574943.1"/>
    <property type="molecule type" value="Genomic_DNA"/>
</dbReference>
<dbReference type="PRINTS" id="PR00081">
    <property type="entry name" value="GDHRDH"/>
</dbReference>
<feature type="domain" description="Ketoreductase" evidence="3">
    <location>
        <begin position="6"/>
        <end position="184"/>
    </location>
</feature>
<dbReference type="NCBIfam" id="NF009466">
    <property type="entry name" value="PRK12826.1-2"/>
    <property type="match status" value="1"/>
</dbReference>
<comment type="similarity">
    <text evidence="1">Belongs to the short-chain dehydrogenases/reductases (SDR) family.</text>
</comment>
<dbReference type="InterPro" id="IPR036291">
    <property type="entry name" value="NAD(P)-bd_dom_sf"/>
</dbReference>
<dbReference type="PRINTS" id="PR00080">
    <property type="entry name" value="SDRFAMILY"/>
</dbReference>
<dbReference type="RefSeq" id="WP_262398634.1">
    <property type="nucleotide sequence ID" value="NZ_JACRTB010000001.1"/>
</dbReference>
<dbReference type="EC" id="1.1.1.47" evidence="4"/>
<dbReference type="InterPro" id="IPR020904">
    <property type="entry name" value="Sc_DH/Rdtase_CS"/>
</dbReference>
<sequence>MLLDGKVAIVTGAASGIGFGTAKRFLQEGAKAAICDMRREAIDEAVAQLSKFGTVCGFVANVADRAQCDALARQVADAYGRIDILINNAGITRDAQFYKMKDEDFYKVIEVNLFGTYNMSKAVVPYMMEQRYGKIVSASSIACIKGNFGQSNYAASKAAIMSFTRSLGRELGKYGINVNAVAPGFIRTPMTDAIPPDIMQQKIASIPLRRTGEVADIAAAYAFLASDQASFINATTLIVDGGMH</sequence>